<keyword evidence="2" id="KW-1185">Reference proteome</keyword>
<accession>A0ABZ2V162</accession>
<reference evidence="2" key="1">
    <citation type="submission" date="2024-04" db="EMBL/GenBank/DDBJ databases">
        <title>Phylogenomic analyses of a clade within the roseobacter group suggest taxonomic reassignments of species of the genera Aestuariivita, Citreicella, Loktanella, Nautella, Pelagibaca, Ruegeria, Thalassobius, Thiobacimonas and Tropicibacter, and the proposal o.</title>
        <authorList>
            <person name="Jeon C.O."/>
        </authorList>
    </citation>
    <scope>NUCLEOTIDE SEQUENCE [LARGE SCALE GENOMIC DNA]</scope>
    <source>
        <strain evidence="2">BS5-3</strain>
    </source>
</reference>
<gene>
    <name evidence="1" type="ORF">AABB29_14850</name>
</gene>
<dbReference type="Proteomes" id="UP001440612">
    <property type="component" value="Chromosome"/>
</dbReference>
<evidence type="ECO:0000313" key="1">
    <source>
        <dbReference type="EMBL" id="WZC48141.1"/>
    </source>
</evidence>
<sequence>MTWLAEDDPEGALWAIGELAAEGNLAARDFVRRVYYSVGNGEPRLSRQEFNKLIPEDRDPNADGFGPYPIQSSTIPALDALYAIERELTADEWIAHAEVVIAAGMQSRLLSRVEAVLNNREEIDIEVAGFVQDRLSDDPYFHLLLNRFWGLQLMTFNALAEVEPELVEQRRERWTRVSFPQEIPEPFLEALSGQDWGAMFIEGSLRRWARQVGTAPPFIETSLVGDDVQRLADLVSAGAIATMDDIPPPTDLEFGVLAQSYSQYAERFPSAIPNWTLCERYCPDQPAICAVQAGLLGDLGFSGAYDFSPVLTRREYYQSDRAARTQLAMLGLIEFPQEFKPDWLALPHCLSDPAREAAAALR</sequence>
<evidence type="ECO:0008006" key="3">
    <source>
        <dbReference type="Google" id="ProtNLM"/>
    </source>
</evidence>
<protein>
    <recommendedName>
        <fullName evidence="3">DUF4274 domain-containing protein</fullName>
    </recommendedName>
</protein>
<name>A0ABZ2V162_9RHOB</name>
<evidence type="ECO:0000313" key="2">
    <source>
        <dbReference type="Proteomes" id="UP001440612"/>
    </source>
</evidence>
<dbReference type="EMBL" id="CP150951">
    <property type="protein sequence ID" value="WZC48141.1"/>
    <property type="molecule type" value="Genomic_DNA"/>
</dbReference>
<dbReference type="RefSeq" id="WP_341366260.1">
    <property type="nucleotide sequence ID" value="NZ_CP150951.2"/>
</dbReference>
<organism evidence="1 2">
    <name type="scientific">Yoonia phaeophyticola</name>
    <dbReference type="NCBI Taxonomy" id="3137369"/>
    <lineage>
        <taxon>Bacteria</taxon>
        <taxon>Pseudomonadati</taxon>
        <taxon>Pseudomonadota</taxon>
        <taxon>Alphaproteobacteria</taxon>
        <taxon>Rhodobacterales</taxon>
        <taxon>Paracoccaceae</taxon>
        <taxon>Yoonia</taxon>
    </lineage>
</organism>
<proteinExistence type="predicted"/>